<dbReference type="AlphaFoldDB" id="A0A3G8JKF6"/>
<evidence type="ECO:0000313" key="3">
    <source>
        <dbReference type="EMBL" id="AZG45012.1"/>
    </source>
</evidence>
<dbReference type="RefSeq" id="WP_124707795.1">
    <property type="nucleotide sequence ID" value="NZ_CP033972.1"/>
</dbReference>
<dbReference type="KEGG" id="gom:D7316_01604"/>
<evidence type="ECO:0008006" key="5">
    <source>
        <dbReference type="Google" id="ProtNLM"/>
    </source>
</evidence>
<organism evidence="3 4">
    <name type="scientific">Gordonia insulae</name>
    <dbReference type="NCBI Taxonomy" id="2420509"/>
    <lineage>
        <taxon>Bacteria</taxon>
        <taxon>Bacillati</taxon>
        <taxon>Actinomycetota</taxon>
        <taxon>Actinomycetes</taxon>
        <taxon>Mycobacteriales</taxon>
        <taxon>Gordoniaceae</taxon>
        <taxon>Gordonia</taxon>
    </lineage>
</organism>
<reference evidence="3 4" key="1">
    <citation type="submission" date="2018-11" db="EMBL/GenBank/DDBJ databases">
        <title>Gordonia insulae sp. nov., isolated from an island soil.</title>
        <authorList>
            <person name="Kim Y.S."/>
            <person name="Kim S.B."/>
        </authorList>
    </citation>
    <scope>NUCLEOTIDE SEQUENCE [LARGE SCALE GENOMIC DNA]</scope>
    <source>
        <strain evidence="3 4">MMS17-SY073</strain>
    </source>
</reference>
<sequence length="159" mass="16337">MNSSDGGTGAASGAGEDRPRSGPRATYPTAQTASSRRGWFIVLSVLVVVVGVGLAFLGFTKFATPDVSGEATGYQILNPSTVSVQFTVTRSDPGRPAACVVRGRSLDGDETGRREVLIPAGSQGQMGVRTEVTTSKPPVIGEVFGCTTDVPAYLTSSAP</sequence>
<accession>A0A3G8JKF6</accession>
<keyword evidence="2" id="KW-0472">Membrane</keyword>
<dbReference type="Pfam" id="PF14155">
    <property type="entry name" value="DUF4307"/>
    <property type="match status" value="1"/>
</dbReference>
<keyword evidence="2" id="KW-1133">Transmembrane helix</keyword>
<evidence type="ECO:0000256" key="1">
    <source>
        <dbReference type="SAM" id="MobiDB-lite"/>
    </source>
</evidence>
<dbReference type="EMBL" id="CP033972">
    <property type="protein sequence ID" value="AZG45012.1"/>
    <property type="molecule type" value="Genomic_DNA"/>
</dbReference>
<feature type="compositionally biased region" description="Gly residues" evidence="1">
    <location>
        <begin position="1"/>
        <end position="12"/>
    </location>
</feature>
<dbReference type="InterPro" id="IPR025443">
    <property type="entry name" value="DUF4307"/>
</dbReference>
<evidence type="ECO:0000256" key="2">
    <source>
        <dbReference type="SAM" id="Phobius"/>
    </source>
</evidence>
<feature type="region of interest" description="Disordered" evidence="1">
    <location>
        <begin position="1"/>
        <end position="30"/>
    </location>
</feature>
<proteinExistence type="predicted"/>
<keyword evidence="4" id="KW-1185">Reference proteome</keyword>
<gene>
    <name evidence="3" type="ORF">D7316_01604</name>
</gene>
<dbReference type="OrthoDB" id="4425882at2"/>
<evidence type="ECO:0000313" key="4">
    <source>
        <dbReference type="Proteomes" id="UP000271469"/>
    </source>
</evidence>
<keyword evidence="2" id="KW-0812">Transmembrane</keyword>
<protein>
    <recommendedName>
        <fullName evidence="5">DUF4307 domain-containing protein</fullName>
    </recommendedName>
</protein>
<name>A0A3G8JKF6_9ACTN</name>
<dbReference type="Proteomes" id="UP000271469">
    <property type="component" value="Chromosome"/>
</dbReference>
<feature type="transmembrane region" description="Helical" evidence="2">
    <location>
        <begin position="38"/>
        <end position="59"/>
    </location>
</feature>